<evidence type="ECO:0000256" key="5">
    <source>
        <dbReference type="ARBA" id="ARBA00023136"/>
    </source>
</evidence>
<dbReference type="EMBL" id="QJKJ01004917">
    <property type="protein sequence ID" value="RDX92240.1"/>
    <property type="molecule type" value="Genomic_DNA"/>
</dbReference>
<evidence type="ECO:0000256" key="6">
    <source>
        <dbReference type="SAM" id="Phobius"/>
    </source>
</evidence>
<feature type="non-terminal residue" evidence="7">
    <location>
        <position position="1"/>
    </location>
</feature>
<keyword evidence="5 6" id="KW-0472">Membrane</keyword>
<evidence type="ECO:0000256" key="1">
    <source>
        <dbReference type="ARBA" id="ARBA00004141"/>
    </source>
</evidence>
<evidence type="ECO:0000256" key="4">
    <source>
        <dbReference type="ARBA" id="ARBA00022989"/>
    </source>
</evidence>
<feature type="transmembrane region" description="Helical" evidence="6">
    <location>
        <begin position="51"/>
        <end position="70"/>
    </location>
</feature>
<dbReference type="PANTHER" id="PTHR42893:SF46">
    <property type="entry name" value="PROTEIN DETOXIFICATION 44, CHLOROPLASTIC"/>
    <property type="match status" value="1"/>
</dbReference>
<keyword evidence="8" id="KW-1185">Reference proteome</keyword>
<comment type="similarity">
    <text evidence="2">Belongs to the multi antimicrobial extrusion (MATE) (TC 2.A.66.1) family.</text>
</comment>
<keyword evidence="4 6" id="KW-1133">Transmembrane helix</keyword>
<comment type="caution">
    <text evidence="7">The sequence shown here is derived from an EMBL/GenBank/DDBJ whole genome shotgun (WGS) entry which is preliminary data.</text>
</comment>
<name>A0A371GP22_MUCPR</name>
<feature type="non-terminal residue" evidence="7">
    <location>
        <position position="207"/>
    </location>
</feature>
<accession>A0A371GP22</accession>
<keyword evidence="3 6" id="KW-0812">Transmembrane</keyword>
<dbReference type="OrthoDB" id="2126698at2759"/>
<gene>
    <name evidence="7" type="primary">DTX44</name>
    <name evidence="7" type="ORF">CR513_25657</name>
</gene>
<dbReference type="PANTHER" id="PTHR42893">
    <property type="entry name" value="PROTEIN DETOXIFICATION 44, CHLOROPLASTIC-RELATED"/>
    <property type="match status" value="1"/>
</dbReference>
<evidence type="ECO:0000256" key="3">
    <source>
        <dbReference type="ARBA" id="ARBA00022692"/>
    </source>
</evidence>
<evidence type="ECO:0000256" key="2">
    <source>
        <dbReference type="ARBA" id="ARBA00010199"/>
    </source>
</evidence>
<sequence>DVSLKSDADRIRGGLLTARTLAVFITTTLSTSMAAKQGPIPMAGHQICRQVWLSVFLLIDVLALAGQALLASSYSQGNYEQASLVIHRVIQILKFWILLGQCNSPFFLWKHVYIVMSFGISEIYLHVQFVAGSQPVNALAFVIDGIYYGVSDFGYAAYSMYSEVLTYTDQLQHVRIRYSDLSIASIQVRFIIWRKGEEIPLMWKGFR</sequence>
<proteinExistence type="inferred from homology"/>
<evidence type="ECO:0000313" key="7">
    <source>
        <dbReference type="EMBL" id="RDX92240.1"/>
    </source>
</evidence>
<comment type="subcellular location">
    <subcellularLocation>
        <location evidence="1">Membrane</location>
        <topology evidence="1">Multi-pass membrane protein</topology>
    </subcellularLocation>
</comment>
<dbReference type="AlphaFoldDB" id="A0A371GP22"/>
<dbReference type="GO" id="GO:0016020">
    <property type="term" value="C:membrane"/>
    <property type="evidence" value="ECO:0007669"/>
    <property type="project" value="UniProtKB-SubCell"/>
</dbReference>
<dbReference type="InterPro" id="IPR044644">
    <property type="entry name" value="DinF-like"/>
</dbReference>
<dbReference type="Proteomes" id="UP000257109">
    <property type="component" value="Unassembled WGS sequence"/>
</dbReference>
<organism evidence="7 8">
    <name type="scientific">Mucuna pruriens</name>
    <name type="common">Velvet bean</name>
    <name type="synonym">Dolichos pruriens</name>
    <dbReference type="NCBI Taxonomy" id="157652"/>
    <lineage>
        <taxon>Eukaryota</taxon>
        <taxon>Viridiplantae</taxon>
        <taxon>Streptophyta</taxon>
        <taxon>Embryophyta</taxon>
        <taxon>Tracheophyta</taxon>
        <taxon>Spermatophyta</taxon>
        <taxon>Magnoliopsida</taxon>
        <taxon>eudicotyledons</taxon>
        <taxon>Gunneridae</taxon>
        <taxon>Pentapetalae</taxon>
        <taxon>rosids</taxon>
        <taxon>fabids</taxon>
        <taxon>Fabales</taxon>
        <taxon>Fabaceae</taxon>
        <taxon>Papilionoideae</taxon>
        <taxon>50 kb inversion clade</taxon>
        <taxon>NPAAA clade</taxon>
        <taxon>indigoferoid/millettioid clade</taxon>
        <taxon>Phaseoleae</taxon>
        <taxon>Mucuna</taxon>
    </lineage>
</organism>
<protein>
    <submittedName>
        <fullName evidence="7">Protein DETOXIFICATION 44, chloroplastic</fullName>
    </submittedName>
</protein>
<evidence type="ECO:0000313" key="8">
    <source>
        <dbReference type="Proteomes" id="UP000257109"/>
    </source>
</evidence>
<reference evidence="7" key="1">
    <citation type="submission" date="2018-05" db="EMBL/GenBank/DDBJ databases">
        <title>Draft genome of Mucuna pruriens seed.</title>
        <authorList>
            <person name="Nnadi N.E."/>
            <person name="Vos R."/>
            <person name="Hasami M.H."/>
            <person name="Devisetty U.K."/>
            <person name="Aguiy J.C."/>
        </authorList>
    </citation>
    <scope>NUCLEOTIDE SEQUENCE [LARGE SCALE GENOMIC DNA]</scope>
    <source>
        <strain evidence="7">JCA_2017</strain>
    </source>
</reference>